<protein>
    <submittedName>
        <fullName evidence="1">Uncharacterized protein</fullName>
    </submittedName>
</protein>
<evidence type="ECO:0000313" key="1">
    <source>
        <dbReference type="EMBL" id="TCS86119.1"/>
    </source>
</evidence>
<keyword evidence="2" id="KW-1185">Reference proteome</keyword>
<gene>
    <name evidence="1" type="ORF">EDD80_109151</name>
</gene>
<reference evidence="1 2" key="1">
    <citation type="submission" date="2019-03" db="EMBL/GenBank/DDBJ databases">
        <title>Genomic Encyclopedia of Type Strains, Phase IV (KMG-IV): sequencing the most valuable type-strain genomes for metagenomic binning, comparative biology and taxonomic classification.</title>
        <authorList>
            <person name="Goeker M."/>
        </authorList>
    </citation>
    <scope>NUCLEOTIDE SEQUENCE [LARGE SCALE GENOMIC DNA]</scope>
    <source>
        <strain evidence="1 2">DSM 21100</strain>
    </source>
</reference>
<dbReference type="RefSeq" id="WP_158640653.1">
    <property type="nucleotide sequence ID" value="NZ_CP042432.1"/>
</dbReference>
<name>A0A4V2UTH2_9SPHI</name>
<comment type="caution">
    <text evidence="1">The sequence shown here is derived from an EMBL/GenBank/DDBJ whole genome shotgun (WGS) entry which is preliminary data.</text>
</comment>
<accession>A0A4V2UTH2</accession>
<sequence length="54" mass="6110">MLPSDLNEVPIITPEKALALLQKKGISITLKEAALIIELLYTLARIHYKQQHTQ</sequence>
<organism evidence="1 2">
    <name type="scientific">Anseongella ginsenosidimutans</name>
    <dbReference type="NCBI Taxonomy" id="496056"/>
    <lineage>
        <taxon>Bacteria</taxon>
        <taxon>Pseudomonadati</taxon>
        <taxon>Bacteroidota</taxon>
        <taxon>Sphingobacteriia</taxon>
        <taxon>Sphingobacteriales</taxon>
        <taxon>Sphingobacteriaceae</taxon>
        <taxon>Anseongella</taxon>
    </lineage>
</organism>
<dbReference type="EMBL" id="SMAD01000009">
    <property type="protein sequence ID" value="TCS86119.1"/>
    <property type="molecule type" value="Genomic_DNA"/>
</dbReference>
<dbReference type="AlphaFoldDB" id="A0A4V2UTH2"/>
<dbReference type="Proteomes" id="UP000295807">
    <property type="component" value="Unassembled WGS sequence"/>
</dbReference>
<proteinExistence type="predicted"/>
<evidence type="ECO:0000313" key="2">
    <source>
        <dbReference type="Proteomes" id="UP000295807"/>
    </source>
</evidence>